<feature type="chain" id="PRO_5025467931" description="Secreted protein" evidence="1">
    <location>
        <begin position="22"/>
        <end position="195"/>
    </location>
</feature>
<organism evidence="2">
    <name type="scientific">Ixodes ricinus</name>
    <name type="common">Common tick</name>
    <name type="synonym">Acarus ricinus</name>
    <dbReference type="NCBI Taxonomy" id="34613"/>
    <lineage>
        <taxon>Eukaryota</taxon>
        <taxon>Metazoa</taxon>
        <taxon>Ecdysozoa</taxon>
        <taxon>Arthropoda</taxon>
        <taxon>Chelicerata</taxon>
        <taxon>Arachnida</taxon>
        <taxon>Acari</taxon>
        <taxon>Parasitiformes</taxon>
        <taxon>Ixodida</taxon>
        <taxon>Ixodoidea</taxon>
        <taxon>Ixodidae</taxon>
        <taxon>Ixodinae</taxon>
        <taxon>Ixodes</taxon>
    </lineage>
</organism>
<name>A0A6B0V1W9_IXORI</name>
<evidence type="ECO:0000313" key="2">
    <source>
        <dbReference type="EMBL" id="MXU95784.1"/>
    </source>
</evidence>
<dbReference type="AlphaFoldDB" id="A0A6B0V1W9"/>
<sequence length="195" mass="21210">MILRFFDLVGGFGFVVSPVSCIDVSDELPSCPLCWDSRTDADDAKSPALCLGALTPRGRSAFRFLGSRGASRSGGSAAAFADRSAEDREFSVVPLLTSPAMLEAPVFGSPLRTRGVETQSAVSCFSVRERVFRHCTQTHELVRCKDSLERFPQALCIPCDPHVLQVITSQSALSSSDASLPMGQRHRSASHLWYR</sequence>
<evidence type="ECO:0008006" key="3">
    <source>
        <dbReference type="Google" id="ProtNLM"/>
    </source>
</evidence>
<dbReference type="EMBL" id="GIFC01013701">
    <property type="protein sequence ID" value="MXU95784.1"/>
    <property type="molecule type" value="Transcribed_RNA"/>
</dbReference>
<reference evidence="2" key="1">
    <citation type="submission" date="2019-12" db="EMBL/GenBank/DDBJ databases">
        <title>An insight into the sialome of adult female Ixodes ricinus ticks feeding for 6 days.</title>
        <authorList>
            <person name="Perner J."/>
            <person name="Ribeiro J.M.C."/>
        </authorList>
    </citation>
    <scope>NUCLEOTIDE SEQUENCE</scope>
    <source>
        <strain evidence="2">Semi-engorged</strain>
        <tissue evidence="2">Salivary glands</tissue>
    </source>
</reference>
<evidence type="ECO:0000256" key="1">
    <source>
        <dbReference type="SAM" id="SignalP"/>
    </source>
</evidence>
<proteinExistence type="predicted"/>
<keyword evidence="1" id="KW-0732">Signal</keyword>
<protein>
    <recommendedName>
        <fullName evidence="3">Secreted protein</fullName>
    </recommendedName>
</protein>
<accession>A0A6B0V1W9</accession>
<feature type="signal peptide" evidence="1">
    <location>
        <begin position="1"/>
        <end position="21"/>
    </location>
</feature>